<evidence type="ECO:0000313" key="2">
    <source>
        <dbReference type="EMBL" id="GAA3032303.1"/>
    </source>
</evidence>
<reference evidence="3" key="1">
    <citation type="journal article" date="2019" name="Int. J. Syst. Evol. Microbiol.">
        <title>The Global Catalogue of Microorganisms (GCM) 10K type strain sequencing project: providing services to taxonomists for standard genome sequencing and annotation.</title>
        <authorList>
            <consortium name="The Broad Institute Genomics Platform"/>
            <consortium name="The Broad Institute Genome Sequencing Center for Infectious Disease"/>
            <person name="Wu L."/>
            <person name="Ma J."/>
        </authorList>
    </citation>
    <scope>NUCLEOTIDE SEQUENCE [LARGE SCALE GENOMIC DNA]</scope>
    <source>
        <strain evidence="3">JCM 14234</strain>
    </source>
</reference>
<dbReference type="Proteomes" id="UP001501035">
    <property type="component" value="Unassembled WGS sequence"/>
</dbReference>
<sequence>MKRRWVRRHLATIILSVLFVVLLALYLYASSADSGEPGSGTHPTVTAAVLGRP</sequence>
<comment type="caution">
    <text evidence="2">The sequence shown here is derived from an EMBL/GenBank/DDBJ whole genome shotgun (WGS) entry which is preliminary data.</text>
</comment>
<proteinExistence type="predicted"/>
<protein>
    <submittedName>
        <fullName evidence="2">Uncharacterized protein</fullName>
    </submittedName>
</protein>
<organism evidence="2 3">
    <name type="scientific">Gordonia defluvii</name>
    <dbReference type="NCBI Taxonomy" id="283718"/>
    <lineage>
        <taxon>Bacteria</taxon>
        <taxon>Bacillati</taxon>
        <taxon>Actinomycetota</taxon>
        <taxon>Actinomycetes</taxon>
        <taxon>Mycobacteriales</taxon>
        <taxon>Gordoniaceae</taxon>
        <taxon>Gordonia</taxon>
    </lineage>
</organism>
<gene>
    <name evidence="2" type="ORF">GCM10010528_11870</name>
</gene>
<dbReference type="EMBL" id="BAAAVS010000019">
    <property type="protein sequence ID" value="GAA3032303.1"/>
    <property type="molecule type" value="Genomic_DNA"/>
</dbReference>
<keyword evidence="3" id="KW-1185">Reference proteome</keyword>
<dbReference type="RefSeq" id="WP_290704522.1">
    <property type="nucleotide sequence ID" value="NZ_BAAAVS010000019.1"/>
</dbReference>
<name>A0ABP6L471_9ACTN</name>
<feature type="region of interest" description="Disordered" evidence="1">
    <location>
        <begin position="31"/>
        <end position="53"/>
    </location>
</feature>
<evidence type="ECO:0000313" key="3">
    <source>
        <dbReference type="Proteomes" id="UP001501035"/>
    </source>
</evidence>
<accession>A0ABP6L471</accession>
<evidence type="ECO:0000256" key="1">
    <source>
        <dbReference type="SAM" id="MobiDB-lite"/>
    </source>
</evidence>